<organism evidence="11 12">
    <name type="scientific">Labrys miyagiensis</name>
    <dbReference type="NCBI Taxonomy" id="346912"/>
    <lineage>
        <taxon>Bacteria</taxon>
        <taxon>Pseudomonadati</taxon>
        <taxon>Pseudomonadota</taxon>
        <taxon>Alphaproteobacteria</taxon>
        <taxon>Hyphomicrobiales</taxon>
        <taxon>Xanthobacteraceae</taxon>
        <taxon>Labrys</taxon>
    </lineage>
</organism>
<dbReference type="PANTHER" id="PTHR30614:SF37">
    <property type="entry name" value="AMINO-ACID ABC TRANSPORTER PERMEASE PROTEIN YHDX-RELATED"/>
    <property type="match status" value="1"/>
</dbReference>
<accession>A0ABQ6CUR4</accession>
<reference evidence="12" key="1">
    <citation type="journal article" date="2019" name="Int. J. Syst. Evol. Microbiol.">
        <title>The Global Catalogue of Microorganisms (GCM) 10K type strain sequencing project: providing services to taxonomists for standard genome sequencing and annotation.</title>
        <authorList>
            <consortium name="The Broad Institute Genomics Platform"/>
            <consortium name="The Broad Institute Genome Sequencing Center for Infectious Disease"/>
            <person name="Wu L."/>
            <person name="Ma J."/>
        </authorList>
    </citation>
    <scope>NUCLEOTIDE SEQUENCE [LARGE SCALE GENOMIC DNA]</scope>
    <source>
        <strain evidence="12">NBRC 101365</strain>
    </source>
</reference>
<evidence type="ECO:0000313" key="11">
    <source>
        <dbReference type="EMBL" id="GLS24093.1"/>
    </source>
</evidence>
<keyword evidence="8 9" id="KW-0472">Membrane</keyword>
<feature type="domain" description="ABC transmembrane type-1" evidence="10">
    <location>
        <begin position="93"/>
        <end position="380"/>
    </location>
</feature>
<gene>
    <name evidence="11" type="ORF">GCM10007874_71140</name>
</gene>
<evidence type="ECO:0000256" key="3">
    <source>
        <dbReference type="ARBA" id="ARBA00022448"/>
    </source>
</evidence>
<keyword evidence="4" id="KW-1003">Cell membrane</keyword>
<dbReference type="RefSeq" id="WP_284317015.1">
    <property type="nucleotide sequence ID" value="NZ_BSPC01000096.1"/>
</dbReference>
<dbReference type="SUPFAM" id="SSF161098">
    <property type="entry name" value="MetI-like"/>
    <property type="match status" value="2"/>
</dbReference>
<dbReference type="InterPro" id="IPR000515">
    <property type="entry name" value="MetI-like"/>
</dbReference>
<evidence type="ECO:0000256" key="6">
    <source>
        <dbReference type="ARBA" id="ARBA00022970"/>
    </source>
</evidence>
<keyword evidence="7 9" id="KW-1133">Transmembrane helix</keyword>
<evidence type="ECO:0000256" key="8">
    <source>
        <dbReference type="ARBA" id="ARBA00023136"/>
    </source>
</evidence>
<dbReference type="InterPro" id="IPR035906">
    <property type="entry name" value="MetI-like_sf"/>
</dbReference>
<evidence type="ECO:0000259" key="10">
    <source>
        <dbReference type="PROSITE" id="PS50928"/>
    </source>
</evidence>
<feature type="transmembrane region" description="Helical" evidence="9">
    <location>
        <begin position="99"/>
        <end position="119"/>
    </location>
</feature>
<keyword evidence="3 9" id="KW-0813">Transport</keyword>
<dbReference type="InterPro" id="IPR043429">
    <property type="entry name" value="ArtM/GltK/GlnP/TcyL/YhdX-like"/>
</dbReference>
<feature type="transmembrane region" description="Helical" evidence="9">
    <location>
        <begin position="358"/>
        <end position="380"/>
    </location>
</feature>
<evidence type="ECO:0000256" key="9">
    <source>
        <dbReference type="RuleBase" id="RU363032"/>
    </source>
</evidence>
<evidence type="ECO:0000256" key="7">
    <source>
        <dbReference type="ARBA" id="ARBA00022989"/>
    </source>
</evidence>
<feature type="transmembrane region" description="Helical" evidence="9">
    <location>
        <begin position="28"/>
        <end position="49"/>
    </location>
</feature>
<comment type="subcellular location">
    <subcellularLocation>
        <location evidence="1">Cell inner membrane</location>
        <topology evidence="1">Multi-pass membrane protein</topology>
    </subcellularLocation>
    <subcellularLocation>
        <location evidence="9">Cell membrane</location>
        <topology evidence="9">Multi-pass membrane protein</topology>
    </subcellularLocation>
</comment>
<dbReference type="NCBIfam" id="TIGR01726">
    <property type="entry name" value="HEQRo_perm_3TM"/>
    <property type="match status" value="1"/>
</dbReference>
<evidence type="ECO:0000256" key="5">
    <source>
        <dbReference type="ARBA" id="ARBA00022692"/>
    </source>
</evidence>
<dbReference type="PANTHER" id="PTHR30614">
    <property type="entry name" value="MEMBRANE COMPONENT OF AMINO ACID ABC TRANSPORTER"/>
    <property type="match status" value="1"/>
</dbReference>
<protein>
    <submittedName>
        <fullName evidence="11">Amino acid ABC transporter permease</fullName>
    </submittedName>
</protein>
<comment type="caution">
    <text evidence="11">The sequence shown here is derived from an EMBL/GenBank/DDBJ whole genome shotgun (WGS) entry which is preliminary data.</text>
</comment>
<keyword evidence="12" id="KW-1185">Reference proteome</keyword>
<feature type="transmembrane region" description="Helical" evidence="9">
    <location>
        <begin position="217"/>
        <end position="237"/>
    </location>
</feature>
<dbReference type="Gene3D" id="1.10.3720.10">
    <property type="entry name" value="MetI-like"/>
    <property type="match status" value="1"/>
</dbReference>
<evidence type="ECO:0000313" key="12">
    <source>
        <dbReference type="Proteomes" id="UP001156882"/>
    </source>
</evidence>
<keyword evidence="6" id="KW-0029">Amino-acid transport</keyword>
<sequence>MADIVGIGGPARPGTADKLRIWWGDRPYSQAILIAALFVIAAYFGSNILHSMAARGMEPNFDYLWERTGFDIDETLIPFTSDDTFGRAILVGLLNTVKLAFFGCIFATILGVTLGVIRLSGNLLLSRLVQSYVELIRNTPLTLQLFFWIALTQALPQPRQALQPLPATFLSIRGIFLPWFTVETGSLWPLIIALVLLAFAAHFVLARRQRPLSPGAFLALLAAFPVVAVVWILLAGISFTPDLPALQGFNIRGGLSMSREFAAMLLGLTLYYAASISESVRSGIESVGIGQWEAGRAIGLSRGRIMRLVVFPQSMRVITPLMTSSFLDLTKDTSLGPLIGFFEVTQVIKVSANKDGNAVATIIVLVIVFLAVSLPVSYLINLYNRRLAKRGIIAK</sequence>
<comment type="similarity">
    <text evidence="2">Belongs to the binding-protein-dependent transport system permease family. HisMQ subfamily.</text>
</comment>
<keyword evidence="5 9" id="KW-0812">Transmembrane</keyword>
<feature type="transmembrane region" description="Helical" evidence="9">
    <location>
        <begin position="187"/>
        <end position="205"/>
    </location>
</feature>
<dbReference type="InterPro" id="IPR010065">
    <property type="entry name" value="AA_ABC_transptr_permease_3TM"/>
</dbReference>
<evidence type="ECO:0000256" key="4">
    <source>
        <dbReference type="ARBA" id="ARBA00022475"/>
    </source>
</evidence>
<dbReference type="Pfam" id="PF00528">
    <property type="entry name" value="BPD_transp_1"/>
    <property type="match status" value="1"/>
</dbReference>
<dbReference type="EMBL" id="BSPC01000096">
    <property type="protein sequence ID" value="GLS24093.1"/>
    <property type="molecule type" value="Genomic_DNA"/>
</dbReference>
<evidence type="ECO:0000256" key="2">
    <source>
        <dbReference type="ARBA" id="ARBA00010072"/>
    </source>
</evidence>
<proteinExistence type="inferred from homology"/>
<dbReference type="CDD" id="cd06261">
    <property type="entry name" value="TM_PBP2"/>
    <property type="match status" value="1"/>
</dbReference>
<evidence type="ECO:0000256" key="1">
    <source>
        <dbReference type="ARBA" id="ARBA00004429"/>
    </source>
</evidence>
<name>A0ABQ6CUR4_9HYPH</name>
<dbReference type="Proteomes" id="UP001156882">
    <property type="component" value="Unassembled WGS sequence"/>
</dbReference>
<dbReference type="PROSITE" id="PS50928">
    <property type="entry name" value="ABC_TM1"/>
    <property type="match status" value="1"/>
</dbReference>